<feature type="chain" id="PRO_5017617219" description="Peptidase S74 domain-containing protein" evidence="1">
    <location>
        <begin position="27"/>
        <end position="375"/>
    </location>
</feature>
<feature type="signal peptide" evidence="1">
    <location>
        <begin position="1"/>
        <end position="26"/>
    </location>
</feature>
<keyword evidence="1" id="KW-0732">Signal</keyword>
<evidence type="ECO:0008006" key="4">
    <source>
        <dbReference type="Google" id="ProtNLM"/>
    </source>
</evidence>
<reference evidence="2 3" key="1">
    <citation type="journal article" date="2018" name="Nat. Biotechnol.">
        <title>A standardized bacterial taxonomy based on genome phylogeny substantially revises the tree of life.</title>
        <authorList>
            <person name="Parks D.H."/>
            <person name="Chuvochina M."/>
            <person name="Waite D.W."/>
            <person name="Rinke C."/>
            <person name="Skarshewski A."/>
            <person name="Chaumeil P.A."/>
            <person name="Hugenholtz P."/>
        </authorList>
    </citation>
    <scope>NUCLEOTIDE SEQUENCE [LARGE SCALE GENOMIC DNA]</scope>
    <source>
        <strain evidence="2">UBA10227</strain>
    </source>
</reference>
<dbReference type="EMBL" id="DPRK01000252">
    <property type="protein sequence ID" value="HCY82928.1"/>
    <property type="molecule type" value="Genomic_DNA"/>
</dbReference>
<evidence type="ECO:0000256" key="1">
    <source>
        <dbReference type="SAM" id="SignalP"/>
    </source>
</evidence>
<sequence>MKKNHLFNRLPYLFIAFLLFSLSASAQVGIGTTSPTAQLTVMEDAIFNESGGNHDFRVEGNTNTNLFFIDGSADAIGFSAVPTAPFSLGIPVHTIFHPIEIGNDGNTGSQALLGYFRGPDVTIEPESGGFGYVGYRVGSAWQEWYRMYSNGFITVSARESKRNIHQVNLNSGIKNYLINNIRNLKPSLYNYINEYDEMIVGKENHYRPAFRLGLIADESPDYILDEGFSGVDTYALATLNLIGIQHNMDEIEKIKNSNVVIQDFGTNKLNTLELWVSFTEDFNNQIPIITLTGNKSYINLSIIEKTPTGFRVKASQLDNQLSFDWIAVAKVNNKNINQRESIIPNNIKDKLEVPQEIKNQIINFYNTTNANIKSK</sequence>
<organism evidence="2 3">
    <name type="scientific">Xanthomarina gelatinilytica</name>
    <dbReference type="NCBI Taxonomy" id="1137281"/>
    <lineage>
        <taxon>Bacteria</taxon>
        <taxon>Pseudomonadati</taxon>
        <taxon>Bacteroidota</taxon>
        <taxon>Flavobacteriia</taxon>
        <taxon>Flavobacteriales</taxon>
        <taxon>Flavobacteriaceae</taxon>
        <taxon>Xanthomarina</taxon>
    </lineage>
</organism>
<accession>A0A3D6BV91</accession>
<dbReference type="Proteomes" id="UP000263268">
    <property type="component" value="Unassembled WGS sequence"/>
</dbReference>
<comment type="caution">
    <text evidence="2">The sequence shown here is derived from an EMBL/GenBank/DDBJ whole genome shotgun (WGS) entry which is preliminary data.</text>
</comment>
<protein>
    <recommendedName>
        <fullName evidence="4">Peptidase S74 domain-containing protein</fullName>
    </recommendedName>
</protein>
<evidence type="ECO:0000313" key="2">
    <source>
        <dbReference type="EMBL" id="HCY82928.1"/>
    </source>
</evidence>
<dbReference type="AlphaFoldDB" id="A0A3D6BV91"/>
<evidence type="ECO:0000313" key="3">
    <source>
        <dbReference type="Proteomes" id="UP000263268"/>
    </source>
</evidence>
<gene>
    <name evidence="2" type="ORF">DHV22_15700</name>
</gene>
<proteinExistence type="predicted"/>
<name>A0A3D6BV91_9FLAO</name>